<feature type="compositionally biased region" description="Polar residues" evidence="1">
    <location>
        <begin position="650"/>
        <end position="664"/>
    </location>
</feature>
<accession>A0AAE0BMG7</accession>
<feature type="region of interest" description="Disordered" evidence="1">
    <location>
        <begin position="464"/>
        <end position="488"/>
    </location>
</feature>
<dbReference type="AlphaFoldDB" id="A0AAE0BMG7"/>
<keyword evidence="3" id="KW-1185">Reference proteome</keyword>
<feature type="region of interest" description="Disordered" evidence="1">
    <location>
        <begin position="1"/>
        <end position="136"/>
    </location>
</feature>
<feature type="compositionally biased region" description="Low complexity" evidence="1">
    <location>
        <begin position="727"/>
        <end position="736"/>
    </location>
</feature>
<feature type="compositionally biased region" description="Basic and acidic residues" evidence="1">
    <location>
        <begin position="84"/>
        <end position="93"/>
    </location>
</feature>
<feature type="region of interest" description="Disordered" evidence="1">
    <location>
        <begin position="798"/>
        <end position="817"/>
    </location>
</feature>
<protein>
    <submittedName>
        <fullName evidence="2">Uncharacterized protein</fullName>
    </submittedName>
</protein>
<feature type="compositionally biased region" description="Low complexity" evidence="1">
    <location>
        <begin position="519"/>
        <end position="535"/>
    </location>
</feature>
<organism evidence="2 3">
    <name type="scientific">Cymbomonas tetramitiformis</name>
    <dbReference type="NCBI Taxonomy" id="36881"/>
    <lineage>
        <taxon>Eukaryota</taxon>
        <taxon>Viridiplantae</taxon>
        <taxon>Chlorophyta</taxon>
        <taxon>Pyramimonadophyceae</taxon>
        <taxon>Pyramimonadales</taxon>
        <taxon>Pyramimonadaceae</taxon>
        <taxon>Cymbomonas</taxon>
    </lineage>
</organism>
<proteinExistence type="predicted"/>
<feature type="region of interest" description="Disordered" evidence="1">
    <location>
        <begin position="833"/>
        <end position="857"/>
    </location>
</feature>
<feature type="compositionally biased region" description="Polar residues" evidence="1">
    <location>
        <begin position="900"/>
        <end position="916"/>
    </location>
</feature>
<reference evidence="2 3" key="1">
    <citation type="journal article" date="2015" name="Genome Biol. Evol.">
        <title>Comparative Genomics of a Bacterivorous Green Alga Reveals Evolutionary Causalities and Consequences of Phago-Mixotrophic Mode of Nutrition.</title>
        <authorList>
            <person name="Burns J.A."/>
            <person name="Paasch A."/>
            <person name="Narechania A."/>
            <person name="Kim E."/>
        </authorList>
    </citation>
    <scope>NUCLEOTIDE SEQUENCE [LARGE SCALE GENOMIC DNA]</scope>
    <source>
        <strain evidence="2 3">PLY_AMNH</strain>
    </source>
</reference>
<dbReference type="Proteomes" id="UP001190700">
    <property type="component" value="Unassembled WGS sequence"/>
</dbReference>
<dbReference type="EMBL" id="LGRX02034224">
    <property type="protein sequence ID" value="KAK3238399.1"/>
    <property type="molecule type" value="Genomic_DNA"/>
</dbReference>
<feature type="region of interest" description="Disordered" evidence="1">
    <location>
        <begin position="875"/>
        <end position="927"/>
    </location>
</feature>
<feature type="region of interest" description="Disordered" evidence="1">
    <location>
        <begin position="976"/>
        <end position="1009"/>
    </location>
</feature>
<feature type="compositionally biased region" description="Low complexity" evidence="1">
    <location>
        <begin position="556"/>
        <end position="577"/>
    </location>
</feature>
<feature type="region of interest" description="Disordered" evidence="1">
    <location>
        <begin position="502"/>
        <end position="610"/>
    </location>
</feature>
<feature type="compositionally biased region" description="Polar residues" evidence="1">
    <location>
        <begin position="1"/>
        <end position="14"/>
    </location>
</feature>
<feature type="compositionally biased region" description="Low complexity" evidence="1">
    <location>
        <begin position="888"/>
        <end position="897"/>
    </location>
</feature>
<sequence>MLSVQEHSSLSRVKTATIDKKSAAPKLRSRPKTVDIGLAAAGTERDGPSNELAAALRLRRQKNEEVTSDMQANLDVSRQQQTSSDRERPEQGRTHSHLNIVESSAPSRLPDDDELAGREQIHESSHLKIVSNEAATPKIPIAAVDSALEADRVVDSSPSADVAHELRVHCTRSAPESKLQSGVDASTIIVNDTDDQGKEDIRRQLDIAAQLLDESMSESMSEEAHSGVAAPDDEANGELGIAQLDDAAKLVSDAFECATLSETAPPLSPDLRSPEQEAYGPAASTICVLDEEIVPHLDGAEPPLTEVADMSAAQPPSRDTVAAGDVAAVEAESVEQSSSASKVMQPIVDASIDSCYDGAIDAMTHDEFTRQLDIASQQLAESMIMEATAECAAADSTDDKVSEPELDAAQPSPDVTAQLCSDIFSSEASSDTDTARRLGGTNEHMESGPDLLTERAGKNLMTSAPLVSNTDDPAALPPAEDDNLFGRSATNHDDEALAQSLPAARTDKRGAQPPSLPVSSAPRATREASSTASRAEVCDDGPSDELAARLRRQLAKAEAPADAPAAPIPSSSPSSTAQYQQMPTAADGADNDSSDALGSASTGGRCTSRPADTAALHHTARVLTRPHPLNPGASSQSSAANHRQLPGMFSKSNHGQSPAASQCYKSPDTALEAAPQRKPWSRASSTNLWDKPNDELESRLLHRKAQNAEASVDEVAMDQKNRRRPAADAQQRAGGQNTLPQTDTHWITQPPLKHRVHSGEQTLDANVDISTHTDDAAGTLAPAKHIDAVLETGILSSPRLRRRSKSHESIPSMTKESAVSELMINSRGGIVRRHQPRTPTHRVDDDRVTSAGADDTAHPCANHVAAVTRMYNPPATTAEAPKKKPESSRAAAGRSAGVPGSTTTSVPQSVRSTTLHRNSDEKPTSRYYDEARVDAKMSACLDRHLAKLDAQASAEVQPAAQPAALTTSSRIAAFEQSASTAAESRRPKTTGRQDANLRTKGVSGENTDQTMHPALARPAVMANTESSHGEWRRQAGTVDAILSSAKEGTVKLSGRTVELESAETSVLIAAPPRPEACMHVNFVEVAQLGRASDAESILSPVSPLQPLQATSSKGPEAAPSFAEGDVQGETVAARGRRVQVRASPHGVGLNATISYVMHMRYGPMVRVHV</sequence>
<feature type="region of interest" description="Disordered" evidence="1">
    <location>
        <begin position="624"/>
        <end position="692"/>
    </location>
</feature>
<feature type="compositionally biased region" description="Basic and acidic residues" evidence="1">
    <location>
        <begin position="115"/>
        <end position="126"/>
    </location>
</feature>
<gene>
    <name evidence="2" type="ORF">CYMTET_51583</name>
</gene>
<feature type="region of interest" description="Disordered" evidence="1">
    <location>
        <begin position="1105"/>
        <end position="1125"/>
    </location>
</feature>
<feature type="compositionally biased region" description="Basic and acidic residues" evidence="1">
    <location>
        <begin position="917"/>
        <end position="927"/>
    </location>
</feature>
<feature type="compositionally biased region" description="Polar residues" evidence="1">
    <location>
        <begin position="413"/>
        <end position="432"/>
    </location>
</feature>
<name>A0AAE0BMG7_9CHLO</name>
<evidence type="ECO:0000313" key="3">
    <source>
        <dbReference type="Proteomes" id="UP001190700"/>
    </source>
</evidence>
<evidence type="ECO:0000256" key="1">
    <source>
        <dbReference type="SAM" id="MobiDB-lite"/>
    </source>
</evidence>
<feature type="region of interest" description="Disordered" evidence="1">
    <location>
        <begin position="394"/>
        <end position="450"/>
    </location>
</feature>
<comment type="caution">
    <text evidence="2">The sequence shown here is derived from an EMBL/GenBank/DDBJ whole genome shotgun (WGS) entry which is preliminary data.</text>
</comment>
<feature type="compositionally biased region" description="Polar residues" evidence="1">
    <location>
        <begin position="68"/>
        <end position="83"/>
    </location>
</feature>
<evidence type="ECO:0000313" key="2">
    <source>
        <dbReference type="EMBL" id="KAK3238399.1"/>
    </source>
</evidence>
<feature type="compositionally biased region" description="Polar residues" evidence="1">
    <location>
        <begin position="632"/>
        <end position="641"/>
    </location>
</feature>
<feature type="region of interest" description="Disordered" evidence="1">
    <location>
        <begin position="704"/>
        <end position="745"/>
    </location>
</feature>